<dbReference type="RefSeq" id="XP_031869792.1">
    <property type="nucleotide sequence ID" value="XM_032013192.1"/>
</dbReference>
<dbReference type="GO" id="GO:0016709">
    <property type="term" value="F:oxidoreductase activity, acting on paired donors, with incorporation or reduction of molecular oxygen, NAD(P)H as one donor, and incorporation of one atom of oxygen"/>
    <property type="evidence" value="ECO:0007669"/>
    <property type="project" value="UniProtKB-ARBA"/>
</dbReference>
<dbReference type="Gene3D" id="3.30.9.10">
    <property type="entry name" value="D-Amino Acid Oxidase, subunit A, domain 2"/>
    <property type="match status" value="1"/>
</dbReference>
<protein>
    <recommendedName>
        <fullName evidence="9">Phenol 2-monooxygenase</fullName>
    </recommendedName>
</protein>
<evidence type="ECO:0000313" key="8">
    <source>
        <dbReference type="Proteomes" id="UP000254866"/>
    </source>
</evidence>
<evidence type="ECO:0000256" key="4">
    <source>
        <dbReference type="ARBA" id="ARBA00023002"/>
    </source>
</evidence>
<dbReference type="Proteomes" id="UP000254866">
    <property type="component" value="Unassembled WGS sequence"/>
</dbReference>
<name>A0A370TNN6_9HELO</name>
<dbReference type="EMBL" id="NPIC01000003">
    <property type="protein sequence ID" value="RDL37136.1"/>
    <property type="molecule type" value="Genomic_DNA"/>
</dbReference>
<dbReference type="PANTHER" id="PTHR43004">
    <property type="entry name" value="TRK SYSTEM POTASSIUM UPTAKE PROTEIN"/>
    <property type="match status" value="1"/>
</dbReference>
<gene>
    <name evidence="7" type="ORF">BP5553_04569</name>
</gene>
<keyword evidence="8" id="KW-1185">Reference proteome</keyword>
<evidence type="ECO:0000313" key="7">
    <source>
        <dbReference type="EMBL" id="RDL37136.1"/>
    </source>
</evidence>
<dbReference type="Gene3D" id="3.50.50.60">
    <property type="entry name" value="FAD/NAD(P)-binding domain"/>
    <property type="match status" value="1"/>
</dbReference>
<keyword evidence="3" id="KW-0274">FAD</keyword>
<keyword evidence="2" id="KW-0285">Flavoprotein</keyword>
<dbReference type="Gene3D" id="3.40.30.20">
    <property type="match status" value="1"/>
</dbReference>
<organism evidence="7 8">
    <name type="scientific">Venustampulla echinocandica</name>
    <dbReference type="NCBI Taxonomy" id="2656787"/>
    <lineage>
        <taxon>Eukaryota</taxon>
        <taxon>Fungi</taxon>
        <taxon>Dikarya</taxon>
        <taxon>Ascomycota</taxon>
        <taxon>Pezizomycotina</taxon>
        <taxon>Leotiomycetes</taxon>
        <taxon>Helotiales</taxon>
        <taxon>Pleuroascaceae</taxon>
        <taxon>Venustampulla</taxon>
    </lineage>
</organism>
<dbReference type="GeneID" id="43597418"/>
<dbReference type="InterPro" id="IPR038220">
    <property type="entry name" value="PHOX_C_sf"/>
</dbReference>
<evidence type="ECO:0000256" key="1">
    <source>
        <dbReference type="ARBA" id="ARBA00007801"/>
    </source>
</evidence>
<evidence type="ECO:0000259" key="6">
    <source>
        <dbReference type="Pfam" id="PF07976"/>
    </source>
</evidence>
<sequence>MAPSVSSHVDVLIVGAGPAGLALANWFRSSNISVRLLDKKPGPTPRGQAEGLKSTTVEIFESLGIGHQVWAEAWRLEEIAIWGPDSTGGDATTSIGIKREQVIQDQVPELGKTREVMLQQSRVEHHMLENLSASPNIEMQFQKRPTSLNIDESIFDDQDAFPLTVTVTTNTDRVGINGVAADCSNGDLGTEEIHAKYMVGCDGAHSWTRDRLGVKLEGDLTDSVFGVVDIVPKSNFPDIRKVCYLRASTGTILLVPRSNKEVRLYVPVESGGALSNPKDLTFERIMDAVRKIIAPYTLEVGSCKWWSAYRVGQRVGDQFSIHNRVFLAGDAVHTHSPKAGQGMNTSIQDAFNLGWKLRLVLNGHASPSILSTYESERLPVAQDLIAFDRGYLKLFSAPSASFESEFLRAMKFTTGLSIRYPPSPIVQLPSSSNNQEPAQPLGPSLLKADVVSGKRLPDFQVVCQADGITTRIHPRLHASGAFRIIAFAGNLAQPALLAQLQHLGSWLSDCEEGLGRLTAGGAQARVEVLVVHCAAREQVELMELHEVFRPWSDDEGWDYWRVYADENSAHEGHGRVYDKLELDREKGCVVVVRPDNYISAVIGMEDFGSMKRYFSKVESGSCM</sequence>
<feature type="domain" description="Phenol hydroxylase-like C-terminal dimerisation" evidence="6">
    <location>
        <begin position="418"/>
        <end position="617"/>
    </location>
</feature>
<dbReference type="STRING" id="2656787.A0A370TNN6"/>
<dbReference type="PRINTS" id="PR00420">
    <property type="entry name" value="RNGMNOXGNASE"/>
</dbReference>
<dbReference type="Pfam" id="PF01494">
    <property type="entry name" value="FAD_binding_3"/>
    <property type="match status" value="1"/>
</dbReference>
<evidence type="ECO:0000259" key="5">
    <source>
        <dbReference type="Pfam" id="PF01494"/>
    </source>
</evidence>
<reference evidence="7 8" key="1">
    <citation type="journal article" date="2018" name="IMA Fungus">
        <title>IMA Genome-F 9: Draft genome sequence of Annulohypoxylon stygium, Aspergillus mulundensis, Berkeleyomyces basicola (syn. Thielaviopsis basicola), Ceratocystis smalleyi, two Cercospora beticola strains, Coleophoma cylindrospora, Fusarium fracticaudum, Phialophora cf. hyalina, and Morchella septimelata.</title>
        <authorList>
            <person name="Wingfield B.D."/>
            <person name="Bills G.F."/>
            <person name="Dong Y."/>
            <person name="Huang W."/>
            <person name="Nel W.J."/>
            <person name="Swalarsk-Parry B.S."/>
            <person name="Vaghefi N."/>
            <person name="Wilken P.M."/>
            <person name="An Z."/>
            <person name="de Beer Z.W."/>
            <person name="De Vos L."/>
            <person name="Chen L."/>
            <person name="Duong T.A."/>
            <person name="Gao Y."/>
            <person name="Hammerbacher A."/>
            <person name="Kikkert J.R."/>
            <person name="Li Y."/>
            <person name="Li H."/>
            <person name="Li K."/>
            <person name="Li Q."/>
            <person name="Liu X."/>
            <person name="Ma X."/>
            <person name="Naidoo K."/>
            <person name="Pethybridge S.J."/>
            <person name="Sun J."/>
            <person name="Steenkamp E.T."/>
            <person name="van der Nest M.A."/>
            <person name="van Wyk S."/>
            <person name="Wingfield M.J."/>
            <person name="Xiong C."/>
            <person name="Yue Q."/>
            <person name="Zhang X."/>
        </authorList>
    </citation>
    <scope>NUCLEOTIDE SEQUENCE [LARGE SCALE GENOMIC DNA]</scope>
    <source>
        <strain evidence="7 8">BP 5553</strain>
    </source>
</reference>
<dbReference type="InterPro" id="IPR036249">
    <property type="entry name" value="Thioredoxin-like_sf"/>
</dbReference>
<dbReference type="OrthoDB" id="1716816at2759"/>
<comment type="caution">
    <text evidence="7">The sequence shown here is derived from an EMBL/GenBank/DDBJ whole genome shotgun (WGS) entry which is preliminary data.</text>
</comment>
<evidence type="ECO:0008006" key="9">
    <source>
        <dbReference type="Google" id="ProtNLM"/>
    </source>
</evidence>
<proteinExistence type="inferred from homology"/>
<dbReference type="InterPro" id="IPR036188">
    <property type="entry name" value="FAD/NAD-bd_sf"/>
</dbReference>
<evidence type="ECO:0000256" key="2">
    <source>
        <dbReference type="ARBA" id="ARBA00022630"/>
    </source>
</evidence>
<dbReference type="SUPFAM" id="SSF51905">
    <property type="entry name" value="FAD/NAD(P)-binding domain"/>
    <property type="match status" value="1"/>
</dbReference>
<dbReference type="AlphaFoldDB" id="A0A370TNN6"/>
<dbReference type="SUPFAM" id="SSF54373">
    <property type="entry name" value="FAD-linked reductases, C-terminal domain"/>
    <property type="match status" value="1"/>
</dbReference>
<dbReference type="SUPFAM" id="SSF52833">
    <property type="entry name" value="Thioredoxin-like"/>
    <property type="match status" value="1"/>
</dbReference>
<dbReference type="InterPro" id="IPR050641">
    <property type="entry name" value="RIFMO-like"/>
</dbReference>
<dbReference type="InterPro" id="IPR002938">
    <property type="entry name" value="FAD-bd"/>
</dbReference>
<comment type="similarity">
    <text evidence="1">Belongs to the PheA/TfdB FAD monooxygenase family.</text>
</comment>
<keyword evidence="4" id="KW-0560">Oxidoreductase</keyword>
<evidence type="ECO:0000256" key="3">
    <source>
        <dbReference type="ARBA" id="ARBA00022827"/>
    </source>
</evidence>
<accession>A0A370TNN6</accession>
<dbReference type="Pfam" id="PF07976">
    <property type="entry name" value="Phe_hydrox_dim"/>
    <property type="match status" value="1"/>
</dbReference>
<dbReference type="InterPro" id="IPR012941">
    <property type="entry name" value="Phe_hydrox_C_dim_dom"/>
</dbReference>
<feature type="domain" description="FAD-binding" evidence="5">
    <location>
        <begin position="9"/>
        <end position="387"/>
    </location>
</feature>
<dbReference type="GO" id="GO:0071949">
    <property type="term" value="F:FAD binding"/>
    <property type="evidence" value="ECO:0007669"/>
    <property type="project" value="InterPro"/>
</dbReference>
<dbReference type="CDD" id="cd02979">
    <property type="entry name" value="PHOX_C"/>
    <property type="match status" value="1"/>
</dbReference>
<dbReference type="PANTHER" id="PTHR43004:SF16">
    <property type="entry name" value="PHENOL 2-MONOOXYGENASE FSQG"/>
    <property type="match status" value="1"/>
</dbReference>